<proteinExistence type="predicted"/>
<dbReference type="STRING" id="41431.PCC8801_2953"/>
<dbReference type="RefSeq" id="WP_012596214.1">
    <property type="nucleotide sequence ID" value="NC_011726.1"/>
</dbReference>
<dbReference type="HOGENOM" id="CLU_1472882_0_0_3"/>
<dbReference type="Pfam" id="PF13401">
    <property type="entry name" value="AAA_22"/>
    <property type="match status" value="1"/>
</dbReference>
<feature type="domain" description="ORC1/DEAH AAA+ ATPase" evidence="2">
    <location>
        <begin position="59"/>
        <end position="167"/>
    </location>
</feature>
<evidence type="ECO:0000256" key="1">
    <source>
        <dbReference type="SAM" id="MobiDB-lite"/>
    </source>
</evidence>
<keyword evidence="4" id="KW-1185">Reference proteome</keyword>
<evidence type="ECO:0000259" key="2">
    <source>
        <dbReference type="Pfam" id="PF13401"/>
    </source>
</evidence>
<dbReference type="GO" id="GO:0016887">
    <property type="term" value="F:ATP hydrolysis activity"/>
    <property type="evidence" value="ECO:0007669"/>
    <property type="project" value="InterPro"/>
</dbReference>
<name>B7JWA3_RIPO1</name>
<reference evidence="4" key="1">
    <citation type="journal article" date="2011" name="MBio">
        <title>Novel metabolic attributes of the genus Cyanothece, comprising a group of unicellular nitrogen-fixing Cyanobacteria.</title>
        <authorList>
            <person name="Bandyopadhyay A."/>
            <person name="Elvitigala T."/>
            <person name="Welsh E."/>
            <person name="Stockel J."/>
            <person name="Liberton M."/>
            <person name="Min H."/>
            <person name="Sherman L.A."/>
            <person name="Pakrasi H.B."/>
        </authorList>
    </citation>
    <scope>NUCLEOTIDE SEQUENCE [LARGE SCALE GENOMIC DNA]</scope>
    <source>
        <strain evidence="4">PCC 8801</strain>
    </source>
</reference>
<organism evidence="3 4">
    <name type="scientific">Rippkaea orientalis (strain PCC 8801 / RF-1)</name>
    <name type="common">Cyanothece sp. (strain PCC 8801)</name>
    <dbReference type="NCBI Taxonomy" id="41431"/>
    <lineage>
        <taxon>Bacteria</taxon>
        <taxon>Bacillati</taxon>
        <taxon>Cyanobacteriota</taxon>
        <taxon>Cyanophyceae</taxon>
        <taxon>Oscillatoriophycideae</taxon>
        <taxon>Chroococcales</taxon>
        <taxon>Aphanothecaceae</taxon>
        <taxon>Rippkaea</taxon>
        <taxon>Rippkaea orientalis</taxon>
    </lineage>
</organism>
<dbReference type="eggNOG" id="COG2842">
    <property type="taxonomic scope" value="Bacteria"/>
</dbReference>
<sequence length="183" mass="20823">MAKGNLEQLKVSAKTQSEEVNGRSAAQKAEIERIGQADTYCPLSRDEELFTWLNDQRDLRLCGYIVATRGSGLPKACQYYRMAHVKRRGSLFEMPATVFYVEMLQKGKATDLYRAILGEFGHPLSNVGTLRHLRSRTWDNLKGYRVKILIIGKADYLKLEAFNELIDHDSMSPFFLDILQSSA</sequence>
<dbReference type="Proteomes" id="UP000008204">
    <property type="component" value="Chromosome"/>
</dbReference>
<evidence type="ECO:0000313" key="4">
    <source>
        <dbReference type="Proteomes" id="UP000008204"/>
    </source>
</evidence>
<dbReference type="InterPro" id="IPR049945">
    <property type="entry name" value="AAA_22"/>
</dbReference>
<gene>
    <name evidence="3" type="ordered locus">PCC8801_2953</name>
</gene>
<dbReference type="EMBL" id="CP001287">
    <property type="protein sequence ID" value="ACK66948.1"/>
    <property type="molecule type" value="Genomic_DNA"/>
</dbReference>
<protein>
    <recommendedName>
        <fullName evidence="2">ORC1/DEAH AAA+ ATPase domain-containing protein</fullName>
    </recommendedName>
</protein>
<evidence type="ECO:0000313" key="3">
    <source>
        <dbReference type="EMBL" id="ACK66948.1"/>
    </source>
</evidence>
<feature type="region of interest" description="Disordered" evidence="1">
    <location>
        <begin position="1"/>
        <end position="24"/>
    </location>
</feature>
<dbReference type="AlphaFoldDB" id="B7JWA3"/>
<dbReference type="KEGG" id="cyp:PCC8801_2953"/>
<accession>B7JWA3</accession>